<protein>
    <submittedName>
        <fullName evidence="1">Uncharacterized protein</fullName>
    </submittedName>
</protein>
<reference evidence="1 2" key="1">
    <citation type="journal article" date="2024" name="J Genomics">
        <title>Draft genome sequencing and assembly of Favolaschia claudopus CIRM-BRFM 2984 isolated from oak limbs.</title>
        <authorList>
            <person name="Navarro D."/>
            <person name="Drula E."/>
            <person name="Chaduli D."/>
            <person name="Cazenave R."/>
            <person name="Ahrendt S."/>
            <person name="Wang J."/>
            <person name="Lipzen A."/>
            <person name="Daum C."/>
            <person name="Barry K."/>
            <person name="Grigoriev I.V."/>
            <person name="Favel A."/>
            <person name="Rosso M.N."/>
            <person name="Martin F."/>
        </authorList>
    </citation>
    <scope>NUCLEOTIDE SEQUENCE [LARGE SCALE GENOMIC DNA]</scope>
    <source>
        <strain evidence="1 2">CIRM-BRFM 2984</strain>
    </source>
</reference>
<accession>A0AAW0AWD7</accession>
<evidence type="ECO:0000313" key="2">
    <source>
        <dbReference type="Proteomes" id="UP001362999"/>
    </source>
</evidence>
<dbReference type="EMBL" id="JAWWNJ010000047">
    <property type="protein sequence ID" value="KAK7017796.1"/>
    <property type="molecule type" value="Genomic_DNA"/>
</dbReference>
<comment type="caution">
    <text evidence="1">The sequence shown here is derived from an EMBL/GenBank/DDBJ whole genome shotgun (WGS) entry which is preliminary data.</text>
</comment>
<organism evidence="1 2">
    <name type="scientific">Favolaschia claudopus</name>
    <dbReference type="NCBI Taxonomy" id="2862362"/>
    <lineage>
        <taxon>Eukaryota</taxon>
        <taxon>Fungi</taxon>
        <taxon>Dikarya</taxon>
        <taxon>Basidiomycota</taxon>
        <taxon>Agaricomycotina</taxon>
        <taxon>Agaricomycetes</taxon>
        <taxon>Agaricomycetidae</taxon>
        <taxon>Agaricales</taxon>
        <taxon>Marasmiineae</taxon>
        <taxon>Mycenaceae</taxon>
        <taxon>Favolaschia</taxon>
    </lineage>
</organism>
<dbReference type="Proteomes" id="UP001362999">
    <property type="component" value="Unassembled WGS sequence"/>
</dbReference>
<name>A0AAW0AWD7_9AGAR</name>
<keyword evidence="2" id="KW-1185">Reference proteome</keyword>
<evidence type="ECO:0000313" key="1">
    <source>
        <dbReference type="EMBL" id="KAK7017796.1"/>
    </source>
</evidence>
<sequence length="232" mass="25372">MADAPTSFSPTLVVPFSVHCIRLYPTLWRIDFTTQAALVLYSAPPFPAPPTPWDAGWIRGGVMRPEAAVPRHHLSFYPVALISSSSVDADGKLIPSAVILVPRPGPLRCHRSAPPSASSRLIRHTRLPYPTGRKFPRVRFVFISTPRLGCLALAAAGTPSYSCGCVSSTVHYPSLKLRPFLASPRLRFRHCGYPTVLPRLRLLDAAEMHWDVQGVLSTLVRISGGDQAEDEG</sequence>
<proteinExistence type="predicted"/>
<dbReference type="AlphaFoldDB" id="A0AAW0AWD7"/>
<gene>
    <name evidence="1" type="ORF">R3P38DRAFT_3274983</name>
</gene>